<protein>
    <submittedName>
        <fullName evidence="1">Uncharacterized protein DUF3445</fullName>
    </submittedName>
</protein>
<keyword evidence="2" id="KW-1185">Reference proteome</keyword>
<dbReference type="EMBL" id="PYGJ01000001">
    <property type="protein sequence ID" value="PSL21653.1"/>
    <property type="molecule type" value="Genomic_DNA"/>
</dbReference>
<evidence type="ECO:0000313" key="2">
    <source>
        <dbReference type="Proteomes" id="UP000240418"/>
    </source>
</evidence>
<dbReference type="Proteomes" id="UP000240418">
    <property type="component" value="Unassembled WGS sequence"/>
</dbReference>
<dbReference type="AlphaFoldDB" id="A0A2P8FIX3"/>
<reference evidence="1 2" key="1">
    <citation type="submission" date="2018-03" db="EMBL/GenBank/DDBJ databases">
        <title>Genomic Encyclopedia of Archaeal and Bacterial Type Strains, Phase II (KMG-II): from individual species to whole genera.</title>
        <authorList>
            <person name="Goeker M."/>
        </authorList>
    </citation>
    <scope>NUCLEOTIDE SEQUENCE [LARGE SCALE GENOMIC DNA]</scope>
    <source>
        <strain evidence="1 2">DSM 100673</strain>
    </source>
</reference>
<name>A0A2P8FIX3_9RHOB</name>
<dbReference type="InterPro" id="IPR021848">
    <property type="entry name" value="HODM_asu-like"/>
</dbReference>
<proteinExistence type="predicted"/>
<dbReference type="Pfam" id="PF11927">
    <property type="entry name" value="HODM_asu-like"/>
    <property type="match status" value="1"/>
</dbReference>
<gene>
    <name evidence="1" type="ORF">CLV88_10177</name>
</gene>
<accession>A0A2P8FIX3</accession>
<sequence length="257" mass="28781">MENVVLQKAIPYDPLVEVSLPGIAPLPANEWITVDEAYEGQMALRESLLHTRLQDVHAILPAAFAAAHELLEQVLKVIADMGGFELTRDQVTCPDGRVVNLNWDAPLVTVAQLVQEDMCILERRGDEHVLTGAVLCFPASWSLSEKFDKPLTGIHSPVVDYDQNIARRVQRLFDGVRAGRPIWRKNVLWYDDPSLFQPRKEADRRAPVSSEGGAFLRSEKQSILRLPNSDAVVFSIHTYVLARADVAQFIRPKAIEP</sequence>
<dbReference type="OrthoDB" id="5242510at2"/>
<organism evidence="1 2">
    <name type="scientific">Shimia abyssi</name>
    <dbReference type="NCBI Taxonomy" id="1662395"/>
    <lineage>
        <taxon>Bacteria</taxon>
        <taxon>Pseudomonadati</taxon>
        <taxon>Pseudomonadota</taxon>
        <taxon>Alphaproteobacteria</taxon>
        <taxon>Rhodobacterales</taxon>
        <taxon>Roseobacteraceae</taxon>
    </lineage>
</organism>
<comment type="caution">
    <text evidence="1">The sequence shown here is derived from an EMBL/GenBank/DDBJ whole genome shotgun (WGS) entry which is preliminary data.</text>
</comment>
<evidence type="ECO:0000313" key="1">
    <source>
        <dbReference type="EMBL" id="PSL21653.1"/>
    </source>
</evidence>